<feature type="domain" description="YDG" evidence="2">
    <location>
        <begin position="226"/>
        <end position="307"/>
    </location>
</feature>
<sequence>MKYFWQTTAGGTSTSFPTTGAYAPTTSGTYYVRAKSDAGECWSAGTVSQAITVTAAPIITTQPVNQTVTEPATATFSVVASNVLSYQWQEKIGAAAWTNVGTNSSSYTTTATSVAMSGRQYKVILTGSSPCAPVESDVRTLTVNAIVPPVISSSQTKSNMYGTADTYTITASSSPTYSTGPLPVGFTFTGNVITKANNVDVGTYNISITATNGGGSDTKNLAWTVTAKPLSVTGITGQNKVYDGTTATFVTGIASLSGIVGTDDVTLSGNPTFSFSNANVGTSKPILVSGYTLGGTKSGNYSLAQPTTLTANVTPKGLAVTTPSIASKVYDGSSATGAISVGTLSGFIAAETVTATATGVYADANAGVAKTATVTYVLANGANGGLSTNYSLASGTGTGNVTKAPAVLTTSSIGITTGGTYALPGSTISSTSNGVYTYTLTNNGFATLSGTTITAGSTVGSETLTVNQAEGTNHLAQSTMVTVNVVTVADGAWKSTSSGIWSSTASGSTVTWSRRINGSWVPQTLPTQPPTSGSANKIYIYTDVKLLGNNTAKDIVIGVDSEDATKIGILHASISTTFGKLIIEDGGTFSKEANGVSIDTEANGGVLEVKDGGVFLYNHSAAASSSIWNAKEMFHANSIFKVVTVNSSAMLVVPNPTDISLYTDAINGTTACFGNIIIDNSTGKMNLVPGGFNLQLTHRDLIFRNNSDTTPLSTGNITTIIGGNVIIENSYAEAISFLSTPSVLNITVKGNFIHNGTKAFRPTANLGSNSSFTIEGDLTISNGGAFVLNGATGVITGSSILNLKGDLSVSGTSIINSNATGANTFNLTGTGNGSTASMTQTLDIANPATAGNITFNVNSGAYVKLINQNFALGTNSKFNVLSGGTLDFGFAGTTALNILGNGTTGTGFSAAAGSYLKITSPAGVNSTSGTVGNIQTNTAPVFTQPLTYHYTGNTDQVMGTGVGATSSGKAIIVDLATKDLTLTPSTSFGITNAINANVNSGNGGILDIRKGRLVETDALYINGGSGIANGGALQMLPDTYYKITRPSDVADFDYIPRFYNTSITGGEIDLASNSGGQTLRGGRTYFDLTFSNGGTKEISSATEEINGLVSIMANTTLDGKSFTVGKSVTELLMDSGSRFKTGGNGAKPDAGGAYVLDPTSTIEFQGDSATKIKVTPQYENVDVSGSNVETGGKNFTVNNLLKVTNSTAMLTVSEVLTDSDTPYVVTAKKGIQVVTGGKAIFGNNANLLQDVDAANTGNITMLRNATVPNVQFNFWSSPVKDQTLYSLYTGVPLVMEYNSANDLFKTLPAASNPKSVFGKGYSIQGPSSSTTAPYLITAKFEGVPNNESSAVGSNTVPLSTAGFNYNLIGNPFPSNLNLVELYNANSSQFYNDGTSATPTAFLWDNTGNTQMTQLGSAYSGYALNNYATVNLSSGIGTPASILGSSGKKPNGIIRPGQGFIMRASETATGLVFKNNLMRTSAIVNNGTNSQYFKNNSTEANDHFWLKLSTSRNVNIVIALSYNRDATNAFERFDSAVLNEGVTENFYSLSSDSKKLAIQTRKGDLDPQDVIPLVIKISENGDQKISIDDKTGIFKENQNIYLKDKLMSKTVNLSNGDYTFSATKGTDATRFEIVFKDDLVLGTAASSKSDFTVYRDGSDYVIQSSKILGNVEVYDAAGRLVRSLKSTQKTVRLHGATLNEGLYIIRAENSGDIRTKKILK</sequence>
<protein>
    <recommendedName>
        <fullName evidence="2">YDG domain-containing protein</fullName>
    </recommendedName>
</protein>
<feature type="domain" description="YDG" evidence="2">
    <location>
        <begin position="314"/>
        <end position="396"/>
    </location>
</feature>
<reference evidence="3 4" key="1">
    <citation type="submission" date="2014-07" db="EMBL/GenBank/DDBJ databases">
        <title>Epilithonimonas lactis LMG 22401 Genome.</title>
        <authorList>
            <person name="Pipes S.E."/>
            <person name="Stropko S.J."/>
        </authorList>
    </citation>
    <scope>NUCLEOTIDE SEQUENCE [LARGE SCALE GENOMIC DNA]</scope>
    <source>
        <strain evidence="3 4">LMG 24401</strain>
    </source>
</reference>
<evidence type="ECO:0000256" key="1">
    <source>
        <dbReference type="ARBA" id="ARBA00022729"/>
    </source>
</evidence>
<dbReference type="NCBIfam" id="TIGR04183">
    <property type="entry name" value="Por_Secre_tail"/>
    <property type="match status" value="1"/>
</dbReference>
<dbReference type="Pfam" id="PF18657">
    <property type="entry name" value="YDG"/>
    <property type="match status" value="2"/>
</dbReference>
<dbReference type="eggNOG" id="COG3087">
    <property type="taxonomic scope" value="Bacteria"/>
</dbReference>
<name>A0A085BFJ1_9FLAO</name>
<dbReference type="InterPro" id="IPR041248">
    <property type="entry name" value="YDG"/>
</dbReference>
<dbReference type="STRING" id="421072.SAMN04488097_0626"/>
<gene>
    <name evidence="3" type="ORF">IO89_13620</name>
</gene>
<dbReference type="EMBL" id="JPLY01000004">
    <property type="protein sequence ID" value="KFC21236.1"/>
    <property type="molecule type" value="Genomic_DNA"/>
</dbReference>
<proteinExistence type="predicted"/>
<evidence type="ECO:0000313" key="3">
    <source>
        <dbReference type="EMBL" id="KFC21236.1"/>
    </source>
</evidence>
<evidence type="ECO:0000259" key="2">
    <source>
        <dbReference type="Pfam" id="PF18657"/>
    </source>
</evidence>
<dbReference type="Gene3D" id="2.60.40.10">
    <property type="entry name" value="Immunoglobulins"/>
    <property type="match status" value="1"/>
</dbReference>
<dbReference type="InterPro" id="IPR013783">
    <property type="entry name" value="Ig-like_fold"/>
</dbReference>
<dbReference type="OrthoDB" id="906679at2"/>
<dbReference type="InterPro" id="IPR026444">
    <property type="entry name" value="Secre_tail"/>
</dbReference>
<dbReference type="Proteomes" id="UP000028623">
    <property type="component" value="Unassembled WGS sequence"/>
</dbReference>
<keyword evidence="4" id="KW-1185">Reference proteome</keyword>
<keyword evidence="1" id="KW-0732">Signal</keyword>
<dbReference type="eggNOG" id="COG1345">
    <property type="taxonomic scope" value="Bacteria"/>
</dbReference>
<comment type="caution">
    <text evidence="3">The sequence shown here is derived from an EMBL/GenBank/DDBJ whole genome shotgun (WGS) entry which is preliminary data.</text>
</comment>
<evidence type="ECO:0000313" key="4">
    <source>
        <dbReference type="Proteomes" id="UP000028623"/>
    </source>
</evidence>
<accession>A0A085BFJ1</accession>
<organism evidence="3 4">
    <name type="scientific">Epilithonimonas lactis</name>
    <dbReference type="NCBI Taxonomy" id="421072"/>
    <lineage>
        <taxon>Bacteria</taxon>
        <taxon>Pseudomonadati</taxon>
        <taxon>Bacteroidota</taxon>
        <taxon>Flavobacteriia</taxon>
        <taxon>Flavobacteriales</taxon>
        <taxon>Weeksellaceae</taxon>
        <taxon>Chryseobacterium group</taxon>
        <taxon>Epilithonimonas</taxon>
    </lineage>
</organism>
<dbReference type="Gene3D" id="2.60.40.350">
    <property type="match status" value="1"/>
</dbReference>
<dbReference type="RefSeq" id="WP_034977028.1">
    <property type="nucleotide sequence ID" value="NZ_FOFI01000001.1"/>
</dbReference>
<dbReference type="InterPro" id="IPR000336">
    <property type="entry name" value="Flavivir/Alphavir_Ig-like_sf"/>
</dbReference>
<dbReference type="eggNOG" id="COG3250">
    <property type="taxonomic scope" value="Bacteria"/>
</dbReference>